<feature type="domain" description="SpoVT-AbrB" evidence="1">
    <location>
        <begin position="4"/>
        <end position="49"/>
    </location>
</feature>
<dbReference type="Pfam" id="PF04014">
    <property type="entry name" value="MazE_antitoxin"/>
    <property type="match status" value="1"/>
</dbReference>
<dbReference type="InterPro" id="IPR007159">
    <property type="entry name" value="SpoVT-AbrB_dom"/>
</dbReference>
<accession>A0A370L3R7</accession>
<dbReference type="SUPFAM" id="SSF89447">
    <property type="entry name" value="AbrB/MazE/MraZ-like"/>
    <property type="match status" value="1"/>
</dbReference>
<dbReference type="EMBL" id="QQTP01000009">
    <property type="protein sequence ID" value="RDJ22919.1"/>
    <property type="molecule type" value="Genomic_DNA"/>
</dbReference>
<evidence type="ECO:0000259" key="1">
    <source>
        <dbReference type="SMART" id="SM00966"/>
    </source>
</evidence>
<dbReference type="AlphaFoldDB" id="A0A370L3R7"/>
<keyword evidence="2" id="KW-0238">DNA-binding</keyword>
<name>A0A370L3R7_9HYPH</name>
<dbReference type="SMART" id="SM00966">
    <property type="entry name" value="SpoVT_AbrB"/>
    <property type="match status" value="1"/>
</dbReference>
<organism evidence="2 3">
    <name type="scientific">Bosea caraganae</name>
    <dbReference type="NCBI Taxonomy" id="2763117"/>
    <lineage>
        <taxon>Bacteria</taxon>
        <taxon>Pseudomonadati</taxon>
        <taxon>Pseudomonadota</taxon>
        <taxon>Alphaproteobacteria</taxon>
        <taxon>Hyphomicrobiales</taxon>
        <taxon>Boseaceae</taxon>
        <taxon>Bosea</taxon>
    </lineage>
</organism>
<dbReference type="InterPro" id="IPR037914">
    <property type="entry name" value="SpoVT-AbrB_sf"/>
</dbReference>
<sequence>MQVTRWGNSLAIRLPAAVVEALSLKEGDDIEVRVVGERVFDIARDQSRLRALDRIRSLRKPLPAGWSFDRDEANERSS</sequence>
<proteinExistence type="predicted"/>
<gene>
    <name evidence="2" type="ORF">DWE98_17265</name>
</gene>
<dbReference type="GO" id="GO:0003677">
    <property type="term" value="F:DNA binding"/>
    <property type="evidence" value="ECO:0007669"/>
    <property type="project" value="UniProtKB-KW"/>
</dbReference>
<dbReference type="OrthoDB" id="9795766at2"/>
<protein>
    <submittedName>
        <fullName evidence="2">AbrB/MazE/SpoVT family DNA-binding domain-containing protein</fullName>
    </submittedName>
</protein>
<evidence type="ECO:0000313" key="2">
    <source>
        <dbReference type="EMBL" id="RDJ22919.1"/>
    </source>
</evidence>
<dbReference type="Gene3D" id="2.10.260.10">
    <property type="match status" value="1"/>
</dbReference>
<reference evidence="3" key="1">
    <citation type="submission" date="2018-07" db="EMBL/GenBank/DDBJ databases">
        <authorList>
            <person name="Safronova V.I."/>
            <person name="Chirak E.R."/>
            <person name="Sazanova A.L."/>
        </authorList>
    </citation>
    <scope>NUCLEOTIDE SEQUENCE [LARGE SCALE GENOMIC DNA]</scope>
    <source>
        <strain evidence="3">RCAM04685</strain>
    </source>
</reference>
<keyword evidence="3" id="KW-1185">Reference proteome</keyword>
<comment type="caution">
    <text evidence="2">The sequence shown here is derived from an EMBL/GenBank/DDBJ whole genome shotgun (WGS) entry which is preliminary data.</text>
</comment>
<dbReference type="Proteomes" id="UP000255207">
    <property type="component" value="Unassembled WGS sequence"/>
</dbReference>
<dbReference type="RefSeq" id="WP_114830530.1">
    <property type="nucleotide sequence ID" value="NZ_QQTO01000012.1"/>
</dbReference>
<evidence type="ECO:0000313" key="3">
    <source>
        <dbReference type="Proteomes" id="UP000255207"/>
    </source>
</evidence>